<sequence>MKETVAPAAPRPGALGAHAGWTGRFAGLARLSPALRRKLEDAARLRRFAAGERVFGPGEKARGMLFLLSGAVRVHQTSRGGREIVLYRVAAGESCVMTAACLFAEQSYHAEGVAETDVVAAEAPRATFEALLADSPEFRDFVFAAYSHRMIELFRVVEDVVFGRMDLRIAERLCQLADEEGVARVTHQDLAAELGTAREVVSRQLAEFQRRGWIEQGRGRVRLSDREALARFAASA</sequence>
<gene>
    <name evidence="6" type="ORF">SAMN05216200_10223</name>
</gene>
<dbReference type="PANTHER" id="PTHR24567:SF74">
    <property type="entry name" value="HTH-TYPE TRANSCRIPTIONAL REGULATOR ARCR"/>
    <property type="match status" value="1"/>
</dbReference>
<dbReference type="SUPFAM" id="SSF51206">
    <property type="entry name" value="cAMP-binding domain-like"/>
    <property type="match status" value="1"/>
</dbReference>
<dbReference type="PROSITE" id="PS51063">
    <property type="entry name" value="HTH_CRP_2"/>
    <property type="match status" value="1"/>
</dbReference>
<evidence type="ECO:0000313" key="7">
    <source>
        <dbReference type="Proteomes" id="UP000184066"/>
    </source>
</evidence>
<dbReference type="STRING" id="1189325.SAMN04488119_103485"/>
<dbReference type="SUPFAM" id="SSF46785">
    <property type="entry name" value="Winged helix' DNA-binding domain"/>
    <property type="match status" value="1"/>
</dbReference>
<evidence type="ECO:0000313" key="6">
    <source>
        <dbReference type="EMBL" id="SHN54648.1"/>
    </source>
</evidence>
<dbReference type="InterPro" id="IPR018490">
    <property type="entry name" value="cNMP-bd_dom_sf"/>
</dbReference>
<dbReference type="InterPro" id="IPR014710">
    <property type="entry name" value="RmlC-like_jellyroll"/>
</dbReference>
<dbReference type="PROSITE" id="PS50042">
    <property type="entry name" value="CNMP_BINDING_3"/>
    <property type="match status" value="1"/>
</dbReference>
<keyword evidence="7" id="KW-1185">Reference proteome</keyword>
<dbReference type="GO" id="GO:0003700">
    <property type="term" value="F:DNA-binding transcription factor activity"/>
    <property type="evidence" value="ECO:0007669"/>
    <property type="project" value="TreeGrafter"/>
</dbReference>
<keyword evidence="3" id="KW-0804">Transcription</keyword>
<dbReference type="InterPro" id="IPR036390">
    <property type="entry name" value="WH_DNA-bd_sf"/>
</dbReference>
<dbReference type="InterPro" id="IPR050397">
    <property type="entry name" value="Env_Response_Regulators"/>
</dbReference>
<dbReference type="InterPro" id="IPR000595">
    <property type="entry name" value="cNMP-bd_dom"/>
</dbReference>
<evidence type="ECO:0000256" key="2">
    <source>
        <dbReference type="ARBA" id="ARBA00023125"/>
    </source>
</evidence>
<dbReference type="InterPro" id="IPR012318">
    <property type="entry name" value="HTH_CRP"/>
</dbReference>
<dbReference type="Gene3D" id="1.10.10.10">
    <property type="entry name" value="Winged helix-like DNA-binding domain superfamily/Winged helix DNA-binding domain"/>
    <property type="match status" value="1"/>
</dbReference>
<dbReference type="Pfam" id="PF13545">
    <property type="entry name" value="HTH_Crp_2"/>
    <property type="match status" value="1"/>
</dbReference>
<dbReference type="GO" id="GO:0003677">
    <property type="term" value="F:DNA binding"/>
    <property type="evidence" value="ECO:0007669"/>
    <property type="project" value="UniProtKB-KW"/>
</dbReference>
<evidence type="ECO:0000259" key="5">
    <source>
        <dbReference type="PROSITE" id="PS51063"/>
    </source>
</evidence>
<evidence type="ECO:0000256" key="3">
    <source>
        <dbReference type="ARBA" id="ARBA00023163"/>
    </source>
</evidence>
<accession>A0A1M7S8B5</accession>
<dbReference type="EMBL" id="FRDL01000002">
    <property type="protein sequence ID" value="SHN54648.1"/>
    <property type="molecule type" value="Genomic_DNA"/>
</dbReference>
<dbReference type="SMART" id="SM00419">
    <property type="entry name" value="HTH_CRP"/>
    <property type="match status" value="1"/>
</dbReference>
<evidence type="ECO:0000259" key="4">
    <source>
        <dbReference type="PROSITE" id="PS50042"/>
    </source>
</evidence>
<dbReference type="Proteomes" id="UP000184066">
    <property type="component" value="Unassembled WGS sequence"/>
</dbReference>
<proteinExistence type="predicted"/>
<dbReference type="Pfam" id="PF00027">
    <property type="entry name" value="cNMP_binding"/>
    <property type="match status" value="1"/>
</dbReference>
<dbReference type="SMART" id="SM00100">
    <property type="entry name" value="cNMP"/>
    <property type="match status" value="1"/>
</dbReference>
<organism evidence="6 7">
    <name type="scientific">Oceanicella actignis</name>
    <dbReference type="NCBI Taxonomy" id="1189325"/>
    <lineage>
        <taxon>Bacteria</taxon>
        <taxon>Pseudomonadati</taxon>
        <taxon>Pseudomonadota</taxon>
        <taxon>Alphaproteobacteria</taxon>
        <taxon>Rhodobacterales</taxon>
        <taxon>Paracoccaceae</taxon>
        <taxon>Oceanicella</taxon>
    </lineage>
</organism>
<reference evidence="6 7" key="1">
    <citation type="submission" date="2016-12" db="EMBL/GenBank/DDBJ databases">
        <authorList>
            <person name="Song W.-J."/>
            <person name="Kurnit D.M."/>
        </authorList>
    </citation>
    <scope>NUCLEOTIDE SEQUENCE [LARGE SCALE GENOMIC DNA]</scope>
    <source>
        <strain evidence="6 7">CGMCC 1.10808</strain>
    </source>
</reference>
<protein>
    <submittedName>
        <fullName evidence="6">CRP/FNR family transcriptional regulator, anaerobic regulatory protein</fullName>
    </submittedName>
</protein>
<feature type="domain" description="HTH crp-type" evidence="5">
    <location>
        <begin position="163"/>
        <end position="227"/>
    </location>
</feature>
<dbReference type="RefSeq" id="WP_245728482.1">
    <property type="nucleotide sequence ID" value="NZ_FOHL01000003.1"/>
</dbReference>
<feature type="domain" description="Cyclic nucleotide-binding" evidence="4">
    <location>
        <begin position="27"/>
        <end position="149"/>
    </location>
</feature>
<dbReference type="AlphaFoldDB" id="A0A1M7S8B5"/>
<keyword evidence="2" id="KW-0238">DNA-binding</keyword>
<evidence type="ECO:0000256" key="1">
    <source>
        <dbReference type="ARBA" id="ARBA00023015"/>
    </source>
</evidence>
<name>A0A1M7S8B5_9RHOB</name>
<dbReference type="PANTHER" id="PTHR24567">
    <property type="entry name" value="CRP FAMILY TRANSCRIPTIONAL REGULATORY PROTEIN"/>
    <property type="match status" value="1"/>
</dbReference>
<keyword evidence="1" id="KW-0805">Transcription regulation</keyword>
<dbReference type="InterPro" id="IPR036388">
    <property type="entry name" value="WH-like_DNA-bd_sf"/>
</dbReference>
<dbReference type="Gene3D" id="2.60.120.10">
    <property type="entry name" value="Jelly Rolls"/>
    <property type="match status" value="1"/>
</dbReference>
<dbReference type="CDD" id="cd00038">
    <property type="entry name" value="CAP_ED"/>
    <property type="match status" value="1"/>
</dbReference>
<dbReference type="GO" id="GO:0005829">
    <property type="term" value="C:cytosol"/>
    <property type="evidence" value="ECO:0007669"/>
    <property type="project" value="TreeGrafter"/>
</dbReference>